<dbReference type="InterPro" id="IPR046335">
    <property type="entry name" value="LacI/GalR-like_sensor"/>
</dbReference>
<dbReference type="InterPro" id="IPR000843">
    <property type="entry name" value="HTH_LacI"/>
</dbReference>
<protein>
    <recommendedName>
        <fullName evidence="1">Catabolite control protein A</fullName>
    </recommendedName>
</protein>
<dbReference type="GO" id="GO:0003700">
    <property type="term" value="F:DNA-binding transcription factor activity"/>
    <property type="evidence" value="ECO:0007669"/>
    <property type="project" value="TreeGrafter"/>
</dbReference>
<dbReference type="SUPFAM" id="SSF47413">
    <property type="entry name" value="lambda repressor-like DNA-binding domains"/>
    <property type="match status" value="1"/>
</dbReference>
<dbReference type="RefSeq" id="WP_056684672.1">
    <property type="nucleotide sequence ID" value="NZ_CP041305.1"/>
</dbReference>
<dbReference type="PANTHER" id="PTHR30146:SF95">
    <property type="entry name" value="RIBOSE OPERON REPRESSOR"/>
    <property type="match status" value="1"/>
</dbReference>
<evidence type="ECO:0000256" key="4">
    <source>
        <dbReference type="ARBA" id="ARBA00023125"/>
    </source>
</evidence>
<dbReference type="Gene3D" id="1.10.260.40">
    <property type="entry name" value="lambda repressor-like DNA-binding domains"/>
    <property type="match status" value="1"/>
</dbReference>
<dbReference type="Pfam" id="PF13377">
    <property type="entry name" value="Peripla_BP_3"/>
    <property type="match status" value="1"/>
</dbReference>
<proteinExistence type="predicted"/>
<evidence type="ECO:0000259" key="6">
    <source>
        <dbReference type="PROSITE" id="PS50932"/>
    </source>
</evidence>
<feature type="domain" description="HTH lacI-type" evidence="6">
    <location>
        <begin position="2"/>
        <end position="56"/>
    </location>
</feature>
<keyword evidence="2" id="KW-0678">Repressor</keyword>
<dbReference type="PROSITE" id="PS00356">
    <property type="entry name" value="HTH_LACI_1"/>
    <property type="match status" value="1"/>
</dbReference>
<keyword evidence="5" id="KW-0804">Transcription</keyword>
<dbReference type="STRING" id="1637975.AN957_13680"/>
<keyword evidence="3" id="KW-0805">Transcription regulation</keyword>
<evidence type="ECO:0000256" key="1">
    <source>
        <dbReference type="ARBA" id="ARBA00019435"/>
    </source>
</evidence>
<dbReference type="InterPro" id="IPR010982">
    <property type="entry name" value="Lambda_DNA-bd_dom_sf"/>
</dbReference>
<dbReference type="CDD" id="cd06291">
    <property type="entry name" value="PBP1_Qymf-like"/>
    <property type="match status" value="1"/>
</dbReference>
<dbReference type="Proteomes" id="UP000050996">
    <property type="component" value="Unassembled WGS sequence"/>
</dbReference>
<dbReference type="PROSITE" id="PS50932">
    <property type="entry name" value="HTH_LACI_2"/>
    <property type="match status" value="1"/>
</dbReference>
<reference evidence="7 8" key="1">
    <citation type="submission" date="2015-09" db="EMBL/GenBank/DDBJ databases">
        <title>Genome sequencing project for genomic taxonomy and phylogenomics of Bacillus-like bacteria.</title>
        <authorList>
            <person name="Liu B."/>
            <person name="Wang J."/>
            <person name="Zhu Y."/>
            <person name="Liu G."/>
            <person name="Chen Q."/>
            <person name="Chen Z."/>
            <person name="Lan J."/>
            <person name="Che J."/>
            <person name="Ge C."/>
            <person name="Shi H."/>
            <person name="Pan Z."/>
            <person name="Liu X."/>
        </authorList>
    </citation>
    <scope>NUCLEOTIDE SEQUENCE [LARGE SCALE GENOMIC DNA]</scope>
    <source>
        <strain evidence="7 8">FJAT-18043</strain>
    </source>
</reference>
<evidence type="ECO:0000256" key="2">
    <source>
        <dbReference type="ARBA" id="ARBA00022491"/>
    </source>
</evidence>
<dbReference type="PANTHER" id="PTHR30146">
    <property type="entry name" value="LACI-RELATED TRANSCRIPTIONAL REPRESSOR"/>
    <property type="match status" value="1"/>
</dbReference>
<comment type="caution">
    <text evidence="7">The sequence shown here is derived from an EMBL/GenBank/DDBJ whole genome shotgun (WGS) entry which is preliminary data.</text>
</comment>
<dbReference type="SMART" id="SM00354">
    <property type="entry name" value="HTH_LACI"/>
    <property type="match status" value="1"/>
</dbReference>
<evidence type="ECO:0000256" key="5">
    <source>
        <dbReference type="ARBA" id="ARBA00023163"/>
    </source>
</evidence>
<dbReference type="Gene3D" id="3.40.50.2300">
    <property type="match status" value="2"/>
</dbReference>
<evidence type="ECO:0000313" key="8">
    <source>
        <dbReference type="Proteomes" id="UP000050996"/>
    </source>
</evidence>
<dbReference type="GO" id="GO:0000976">
    <property type="term" value="F:transcription cis-regulatory region binding"/>
    <property type="evidence" value="ECO:0007669"/>
    <property type="project" value="TreeGrafter"/>
</dbReference>
<gene>
    <name evidence="7" type="ORF">AN957_13680</name>
</gene>
<dbReference type="PATRIC" id="fig|1637975.4.peg.2597"/>
<keyword evidence="4" id="KW-0238">DNA-binding</keyword>
<dbReference type="Pfam" id="PF00356">
    <property type="entry name" value="LacI"/>
    <property type="match status" value="1"/>
</dbReference>
<dbReference type="EMBL" id="LJIX01000006">
    <property type="protein sequence ID" value="KQL19507.1"/>
    <property type="molecule type" value="Genomic_DNA"/>
</dbReference>
<name>A0A0Q3VHC1_9BACI</name>
<dbReference type="PRINTS" id="PR00036">
    <property type="entry name" value="HTHLACI"/>
</dbReference>
<dbReference type="CDD" id="cd01392">
    <property type="entry name" value="HTH_LacI"/>
    <property type="match status" value="1"/>
</dbReference>
<organism evidence="7 8">
    <name type="scientific">Cytobacillus solani</name>
    <dbReference type="NCBI Taxonomy" id="1637975"/>
    <lineage>
        <taxon>Bacteria</taxon>
        <taxon>Bacillati</taxon>
        <taxon>Bacillota</taxon>
        <taxon>Bacilli</taxon>
        <taxon>Bacillales</taxon>
        <taxon>Bacillaceae</taxon>
        <taxon>Cytobacillus</taxon>
    </lineage>
</organism>
<evidence type="ECO:0000313" key="7">
    <source>
        <dbReference type="EMBL" id="KQL19507.1"/>
    </source>
</evidence>
<dbReference type="AlphaFoldDB" id="A0A0Q3VHC1"/>
<dbReference type="InterPro" id="IPR028082">
    <property type="entry name" value="Peripla_BP_I"/>
</dbReference>
<dbReference type="FunFam" id="1.10.260.40:FF:000002">
    <property type="entry name" value="HTH-type transcriptional repressor PurR"/>
    <property type="match status" value="1"/>
</dbReference>
<keyword evidence="8" id="KW-1185">Reference proteome</keyword>
<sequence>MSTIKDVANEANVSVATVSRVLNNNGYVNEDTRKKVLKAIEKLDYKPNAVARSLFKKQSKTIALIVPDIKNPFFPEIARAIEDVLNNNDYTLILCNSDEHEDKEKKYFDVMKQKYVDGVIIVTSTLAPNYIEKNNIPIVSLDRPIHQSIPSVSVNNYEGAKEAVQYLKAIGCKKIAHVRGPVSVINADERYKGYLSEVCNEPWFSEEFIINGNYNVLETAKATMVLLSKHRDIDGIFSGNDYMALGVLKAATQMGIRIPQDLSLIGFDGIQLCELTSPEITTMAQPIYELGESAAKLLLNMIEGKAVNPAQQEFKVSLKIGQSTKVLR</sequence>
<evidence type="ECO:0000256" key="3">
    <source>
        <dbReference type="ARBA" id="ARBA00023015"/>
    </source>
</evidence>
<accession>A0A0Q3VHC1</accession>
<dbReference type="SUPFAM" id="SSF53822">
    <property type="entry name" value="Periplasmic binding protein-like I"/>
    <property type="match status" value="1"/>
</dbReference>